<dbReference type="Gene3D" id="3.30.700.10">
    <property type="entry name" value="Glycoprotein, Type 4 Pilin"/>
    <property type="match status" value="1"/>
</dbReference>
<dbReference type="PANTHER" id="PTHR30093:SF2">
    <property type="entry name" value="TYPE II SECRETION SYSTEM PROTEIN H"/>
    <property type="match status" value="1"/>
</dbReference>
<feature type="transmembrane region" description="Helical" evidence="1">
    <location>
        <begin position="178"/>
        <end position="201"/>
    </location>
</feature>
<dbReference type="EMBL" id="QEKH01000032">
    <property type="protein sequence ID" value="PVY37172.1"/>
    <property type="molecule type" value="Genomic_DNA"/>
</dbReference>
<name>A0A2U1AL87_9BACT</name>
<keyword evidence="1" id="KW-1133">Transmembrane helix</keyword>
<dbReference type="PANTHER" id="PTHR30093">
    <property type="entry name" value="GENERAL SECRETION PATHWAY PROTEIN G"/>
    <property type="match status" value="1"/>
</dbReference>
<keyword evidence="3" id="KW-1185">Reference proteome</keyword>
<comment type="caution">
    <text evidence="2">The sequence shown here is derived from an EMBL/GenBank/DDBJ whole genome shotgun (WGS) entry which is preliminary data.</text>
</comment>
<evidence type="ECO:0000313" key="2">
    <source>
        <dbReference type="EMBL" id="PVY37172.1"/>
    </source>
</evidence>
<proteinExistence type="predicted"/>
<evidence type="ECO:0000313" key="3">
    <source>
        <dbReference type="Proteomes" id="UP000245959"/>
    </source>
</evidence>
<organism evidence="2 3">
    <name type="scientific">Victivallis vadensis</name>
    <dbReference type="NCBI Taxonomy" id="172901"/>
    <lineage>
        <taxon>Bacteria</taxon>
        <taxon>Pseudomonadati</taxon>
        <taxon>Lentisphaerota</taxon>
        <taxon>Lentisphaeria</taxon>
        <taxon>Victivallales</taxon>
        <taxon>Victivallaceae</taxon>
        <taxon>Victivallis</taxon>
    </lineage>
</organism>
<keyword evidence="1" id="KW-0812">Transmembrane</keyword>
<dbReference type="Proteomes" id="UP000245959">
    <property type="component" value="Unassembled WGS sequence"/>
</dbReference>
<accession>A0A2U1AL87</accession>
<dbReference type="RefSeq" id="WP_116885409.1">
    <property type="nucleotide sequence ID" value="NZ_QEKH01000032.1"/>
</dbReference>
<gene>
    <name evidence="2" type="ORF">C8D82_1329</name>
</gene>
<dbReference type="InterPro" id="IPR012902">
    <property type="entry name" value="N_methyl_site"/>
</dbReference>
<dbReference type="NCBIfam" id="TIGR02532">
    <property type="entry name" value="IV_pilin_GFxxxE"/>
    <property type="match status" value="1"/>
</dbReference>
<keyword evidence="1" id="KW-0472">Membrane</keyword>
<dbReference type="InterPro" id="IPR045584">
    <property type="entry name" value="Pilin-like"/>
</dbReference>
<sequence length="383" mass="41411">MGKNRNFTLIELLVNTTCKIYNLSPYAALRKREAARCRCRVTGCASSLRSSYLSRRGALLPRPLVPALRKREGFGGEKAATCVASLPVPNLSNIFLTSCKLSRLRQCSASGKSEQKREVVFPQKSGKTTSRYCESSSSAERPLLRLSTVPYPAPAPCRTQGVRGAADTPPASGHVRPFTLIELLVVIAIIAILAAMLLPALNRARETAKTSGCRNNLKQMGTFILLYADSHDGRLIRYMPNGGLWTKTNRGELFLAGTIDKAMAAKLLKCPSDPEPFANAGDTSMVKSSYGLNALIGGKRQSFTAHPSRICVLADTAAGNPDDGTPIRMDPNVAKQRNHLLYGALRHANSVNVLFLDWHVASKSNVAELAAASAGVKLFWGLE</sequence>
<dbReference type="GeneID" id="99806189"/>
<evidence type="ECO:0000256" key="1">
    <source>
        <dbReference type="SAM" id="Phobius"/>
    </source>
</evidence>
<protein>
    <submittedName>
        <fullName evidence="2">Prepilin-type N-terminal cleavage/methylation domain-containing protein/prepilin-type processing-associated H-X9-DG protein</fullName>
    </submittedName>
</protein>
<reference evidence="2 3" key="1">
    <citation type="submission" date="2018-04" db="EMBL/GenBank/DDBJ databases">
        <title>Genomic Encyclopedia of Type Strains, Phase IV (KMG-IV): sequencing the most valuable type-strain genomes for metagenomic binning, comparative biology and taxonomic classification.</title>
        <authorList>
            <person name="Goeker M."/>
        </authorList>
    </citation>
    <scope>NUCLEOTIDE SEQUENCE [LARGE SCALE GENOMIC DNA]</scope>
    <source>
        <strain evidence="2 3">DSM 14823</strain>
    </source>
</reference>
<dbReference type="SUPFAM" id="SSF54523">
    <property type="entry name" value="Pili subunits"/>
    <property type="match status" value="1"/>
</dbReference>
<dbReference type="AlphaFoldDB" id="A0A2U1AL87"/>